<reference evidence="1 2" key="1">
    <citation type="submission" date="2016-10" db="EMBL/GenBank/DDBJ databases">
        <authorList>
            <person name="de Groot N.N."/>
        </authorList>
    </citation>
    <scope>NUCLEOTIDE SEQUENCE [LARGE SCALE GENOMIC DNA]</scope>
    <source>
        <strain evidence="1 2">DSM 1736</strain>
    </source>
</reference>
<organism evidence="1 2">
    <name type="scientific">Dendrosporobacter quercicolus</name>
    <dbReference type="NCBI Taxonomy" id="146817"/>
    <lineage>
        <taxon>Bacteria</taxon>
        <taxon>Bacillati</taxon>
        <taxon>Bacillota</taxon>
        <taxon>Negativicutes</taxon>
        <taxon>Selenomonadales</taxon>
        <taxon>Sporomusaceae</taxon>
        <taxon>Dendrosporobacter</taxon>
    </lineage>
</organism>
<gene>
    <name evidence="1" type="ORF">SAMN04488502_102408</name>
</gene>
<protein>
    <recommendedName>
        <fullName evidence="3">Biotin-requiring enzyme</fullName>
    </recommendedName>
</protein>
<proteinExistence type="predicted"/>
<keyword evidence="2" id="KW-1185">Reference proteome</keyword>
<sequence length="101" mass="10568">MLHRKTILVITLVLVAALGIWTVSANALIDQKAVLSGKVTSVVPAGATVREGDILVRIDTITGGQPAARATNDGIVKEVLVKNGDSIRSGAVVVRIETTRK</sequence>
<dbReference type="AlphaFoldDB" id="A0A1G9R3E0"/>
<dbReference type="InterPro" id="IPR011053">
    <property type="entry name" value="Single_hybrid_motif"/>
</dbReference>
<dbReference type="RefSeq" id="WP_092071056.1">
    <property type="nucleotide sequence ID" value="NZ_FNHB01000002.1"/>
</dbReference>
<dbReference type="SUPFAM" id="SSF51230">
    <property type="entry name" value="Single hybrid motif"/>
    <property type="match status" value="1"/>
</dbReference>
<dbReference type="EMBL" id="FNHB01000002">
    <property type="protein sequence ID" value="SDM17806.1"/>
    <property type="molecule type" value="Genomic_DNA"/>
</dbReference>
<accession>A0A1G9R3E0</accession>
<dbReference type="Gene3D" id="2.40.50.100">
    <property type="match status" value="1"/>
</dbReference>
<evidence type="ECO:0000313" key="2">
    <source>
        <dbReference type="Proteomes" id="UP000214880"/>
    </source>
</evidence>
<evidence type="ECO:0008006" key="3">
    <source>
        <dbReference type="Google" id="ProtNLM"/>
    </source>
</evidence>
<name>A0A1G9R3E0_9FIRM</name>
<evidence type="ECO:0000313" key="1">
    <source>
        <dbReference type="EMBL" id="SDM17806.1"/>
    </source>
</evidence>
<dbReference type="Proteomes" id="UP000214880">
    <property type="component" value="Unassembled WGS sequence"/>
</dbReference>
<dbReference type="OrthoDB" id="1683850at2"/>
<dbReference type="STRING" id="146817.SAMN04488502_102408"/>